<dbReference type="InterPro" id="IPR006311">
    <property type="entry name" value="TAT_signal"/>
</dbReference>
<dbReference type="SUPFAM" id="SSF143631">
    <property type="entry name" value="ApbE-like"/>
    <property type="match status" value="1"/>
</dbReference>
<keyword evidence="3 10" id="KW-0285">Flavoprotein</keyword>
<keyword evidence="7 10" id="KW-0460">Magnesium</keyword>
<keyword evidence="13" id="KW-1185">Reference proteome</keyword>
<dbReference type="EMBL" id="LFDV01000002">
    <property type="protein sequence ID" value="KTB47648.1"/>
    <property type="molecule type" value="Genomic_DNA"/>
</dbReference>
<comment type="cofactor">
    <cofactor evidence="11">
        <name>Mg(2+)</name>
        <dbReference type="ChEBI" id="CHEBI:18420"/>
    </cofactor>
    <cofactor evidence="11">
        <name>Mn(2+)</name>
        <dbReference type="ChEBI" id="CHEBI:29035"/>
    </cofactor>
    <text evidence="11">Magnesium. Can also use manganese.</text>
</comment>
<evidence type="ECO:0000256" key="10">
    <source>
        <dbReference type="PIRNR" id="PIRNR006268"/>
    </source>
</evidence>
<comment type="caution">
    <text evidence="12">The sequence shown here is derived from an EMBL/GenBank/DDBJ whole genome shotgun (WGS) entry which is preliminary data.</text>
</comment>
<dbReference type="AlphaFoldDB" id="A0A0W0GGG5"/>
<keyword evidence="4 10" id="KW-0808">Transferase</keyword>
<dbReference type="GO" id="GO:0046872">
    <property type="term" value="F:metal ion binding"/>
    <property type="evidence" value="ECO:0007669"/>
    <property type="project" value="UniProtKB-UniRule"/>
</dbReference>
<dbReference type="PIRSF" id="PIRSF006268">
    <property type="entry name" value="ApbE"/>
    <property type="match status" value="1"/>
</dbReference>
<evidence type="ECO:0000313" key="12">
    <source>
        <dbReference type="EMBL" id="KTB47648.1"/>
    </source>
</evidence>
<gene>
    <name evidence="12" type="ORF">DEALK_04930</name>
</gene>
<keyword evidence="12" id="KW-0449">Lipoprotein</keyword>
<dbReference type="RefSeq" id="WP_058438355.1">
    <property type="nucleotide sequence ID" value="NZ_KQ758903.1"/>
</dbReference>
<feature type="binding site" evidence="11">
    <location>
        <position position="183"/>
    </location>
    <ligand>
        <name>Mg(2+)</name>
        <dbReference type="ChEBI" id="CHEBI:18420"/>
    </ligand>
</feature>
<evidence type="ECO:0000256" key="8">
    <source>
        <dbReference type="ARBA" id="ARBA00031306"/>
    </source>
</evidence>
<feature type="binding site" evidence="11">
    <location>
        <position position="298"/>
    </location>
    <ligand>
        <name>Mg(2+)</name>
        <dbReference type="ChEBI" id="CHEBI:18420"/>
    </ligand>
</feature>
<evidence type="ECO:0000256" key="2">
    <source>
        <dbReference type="ARBA" id="ARBA00016337"/>
    </source>
</evidence>
<evidence type="ECO:0000256" key="3">
    <source>
        <dbReference type="ARBA" id="ARBA00022630"/>
    </source>
</evidence>
<evidence type="ECO:0000256" key="7">
    <source>
        <dbReference type="ARBA" id="ARBA00022842"/>
    </source>
</evidence>
<keyword evidence="6 10" id="KW-0274">FAD</keyword>
<dbReference type="Gene3D" id="3.10.520.10">
    <property type="entry name" value="ApbE-like domains"/>
    <property type="match status" value="1"/>
</dbReference>
<feature type="binding site" evidence="11">
    <location>
        <position position="294"/>
    </location>
    <ligand>
        <name>Mg(2+)</name>
        <dbReference type="ChEBI" id="CHEBI:18420"/>
    </ligand>
</feature>
<comment type="catalytic activity">
    <reaction evidence="9 10">
        <text>L-threonyl-[protein] + FAD = FMN-L-threonyl-[protein] + AMP + H(+)</text>
        <dbReference type="Rhea" id="RHEA:36847"/>
        <dbReference type="Rhea" id="RHEA-COMP:11060"/>
        <dbReference type="Rhea" id="RHEA-COMP:11061"/>
        <dbReference type="ChEBI" id="CHEBI:15378"/>
        <dbReference type="ChEBI" id="CHEBI:30013"/>
        <dbReference type="ChEBI" id="CHEBI:57692"/>
        <dbReference type="ChEBI" id="CHEBI:74257"/>
        <dbReference type="ChEBI" id="CHEBI:456215"/>
        <dbReference type="EC" id="2.7.1.180"/>
    </reaction>
</comment>
<protein>
    <recommendedName>
        <fullName evidence="2 10">FAD:protein FMN transferase</fullName>
        <ecNumber evidence="1 10">2.7.1.180</ecNumber>
    </recommendedName>
    <alternativeName>
        <fullName evidence="8 10">Flavin transferase</fullName>
    </alternativeName>
</protein>
<dbReference type="PROSITE" id="PS51318">
    <property type="entry name" value="TAT"/>
    <property type="match status" value="1"/>
</dbReference>
<comment type="similarity">
    <text evidence="10">Belongs to the ApbE family.</text>
</comment>
<proteinExistence type="inferred from homology"/>
<dbReference type="GO" id="GO:0016740">
    <property type="term" value="F:transferase activity"/>
    <property type="evidence" value="ECO:0007669"/>
    <property type="project" value="UniProtKB-UniRule"/>
</dbReference>
<dbReference type="InterPro" id="IPR024932">
    <property type="entry name" value="ApbE"/>
</dbReference>
<dbReference type="InterPro" id="IPR003374">
    <property type="entry name" value="ApbE-like_sf"/>
</dbReference>
<evidence type="ECO:0000256" key="9">
    <source>
        <dbReference type="ARBA" id="ARBA00048540"/>
    </source>
</evidence>
<evidence type="ECO:0000256" key="11">
    <source>
        <dbReference type="PIRSR" id="PIRSR006268-2"/>
    </source>
</evidence>
<dbReference type="STRING" id="1217799.DEALK_04930"/>
<dbReference type="Pfam" id="PF02424">
    <property type="entry name" value="ApbE"/>
    <property type="match status" value="1"/>
</dbReference>
<evidence type="ECO:0000256" key="6">
    <source>
        <dbReference type="ARBA" id="ARBA00022827"/>
    </source>
</evidence>
<dbReference type="OrthoDB" id="9778595at2"/>
<dbReference type="PANTHER" id="PTHR30040">
    <property type="entry name" value="THIAMINE BIOSYNTHESIS LIPOPROTEIN APBE"/>
    <property type="match status" value="1"/>
</dbReference>
<sequence>MNKPLSRRDFIRLSAVGAGVIALGGLGVRELIQAGAAREVSETRALLGTFISIKIIETEEAPAKAAISDAFAEIERLSAILSRHDPASELSILNRAGFIESASPELLGVVQKAGTFAEITGGAFDVSVLPLLDLYAMSFADGGGPPVERDIQAAREKVGYSLIEINGRRVSLAAPGMGITLDGIAKGFVVDQAAALLRARGLTQVLVEAGGDMALRGMREDGQPWKIGLTHPRAMAGYYEVFSTSNDCLATSGDYENAFTPDYSWHHIIDPRIGHSPREVASATVIGPDTTYADAMATAAMVLGVSDSLALFEKLPGVQALLIDKNMKRHFTSGFYNLARAAAS</sequence>
<accession>A0A0W0GGG5</accession>
<dbReference type="NCBIfam" id="TIGR01409">
    <property type="entry name" value="TAT_signal_seq"/>
    <property type="match status" value="1"/>
</dbReference>
<evidence type="ECO:0000256" key="1">
    <source>
        <dbReference type="ARBA" id="ARBA00011955"/>
    </source>
</evidence>
<organism evidence="12 13">
    <name type="scientific">Dehalogenimonas alkenigignens</name>
    <dbReference type="NCBI Taxonomy" id="1217799"/>
    <lineage>
        <taxon>Bacteria</taxon>
        <taxon>Bacillati</taxon>
        <taxon>Chloroflexota</taxon>
        <taxon>Dehalococcoidia</taxon>
        <taxon>Dehalococcoidales</taxon>
        <taxon>Dehalococcoidaceae</taxon>
        <taxon>Dehalogenimonas</taxon>
    </lineage>
</organism>
<dbReference type="PATRIC" id="fig|1217799.6.peg.508"/>
<evidence type="ECO:0000256" key="4">
    <source>
        <dbReference type="ARBA" id="ARBA00022679"/>
    </source>
</evidence>
<dbReference type="PANTHER" id="PTHR30040:SF2">
    <property type="entry name" value="FAD:PROTEIN FMN TRANSFERASE"/>
    <property type="match status" value="1"/>
</dbReference>
<dbReference type="EC" id="2.7.1.180" evidence="1 10"/>
<dbReference type="Proteomes" id="UP000053947">
    <property type="component" value="Unassembled WGS sequence"/>
</dbReference>
<reference evidence="12 13" key="1">
    <citation type="submission" date="2015-06" db="EMBL/GenBank/DDBJ databases">
        <title>Genome sequence of the organohalide-respiring Dehalogenimonas alkenigignens type strain (IP3-3T).</title>
        <authorList>
            <person name="Key T.A."/>
            <person name="Richmond D.P."/>
            <person name="Bowman K.S."/>
            <person name="Cho Y.-J."/>
            <person name="Chun J."/>
            <person name="da Costa M.S."/>
            <person name="Rainey F.A."/>
            <person name="Moe W.M."/>
        </authorList>
    </citation>
    <scope>NUCLEOTIDE SEQUENCE [LARGE SCALE GENOMIC DNA]</scope>
    <source>
        <strain evidence="12 13">IP3-3</strain>
    </source>
</reference>
<dbReference type="InterPro" id="IPR019546">
    <property type="entry name" value="TAT_signal_bac_arc"/>
</dbReference>
<name>A0A0W0GGG5_9CHLR</name>
<evidence type="ECO:0000256" key="5">
    <source>
        <dbReference type="ARBA" id="ARBA00022723"/>
    </source>
</evidence>
<evidence type="ECO:0000313" key="13">
    <source>
        <dbReference type="Proteomes" id="UP000053947"/>
    </source>
</evidence>
<keyword evidence="5 10" id="KW-0479">Metal-binding</keyword>